<dbReference type="PROSITE" id="PS51257">
    <property type="entry name" value="PROKAR_LIPOPROTEIN"/>
    <property type="match status" value="1"/>
</dbReference>
<keyword evidence="2" id="KW-1185">Reference proteome</keyword>
<evidence type="ECO:0000313" key="1">
    <source>
        <dbReference type="EMBL" id="MFD2592473.1"/>
    </source>
</evidence>
<sequence length="253" mass="28744">MDKVIKTIIILFSTLFISCSNDETVVIDSENNKEQTTDFGWNYNDISTVFDPQKGYYIPTKKLQEIVASDQVVQVRFIPGVIENKLWVKIVSLNSKEEIIGQFLVAPKGTDDIKSKLVSIQSKRFNKNSEANKIVASHILQPNEAIDYLNSWGRKSTTDIDDVTILNGERIRHYSLSPVVVRHMANQPVSTIYLSWGINYENKLTTVFTPIENHKINLFSKGSNRERENAYIYDFSRPCPTMCDIGGDDRIGG</sequence>
<gene>
    <name evidence="1" type="ORF">ACFSTE_16670</name>
</gene>
<accession>A0ABW5ND18</accession>
<dbReference type="RefSeq" id="WP_378254499.1">
    <property type="nucleotide sequence ID" value="NZ_JBHSJV010000001.1"/>
</dbReference>
<protein>
    <recommendedName>
        <fullName evidence="3">DUF4837 family protein</fullName>
    </recommendedName>
</protein>
<reference evidence="2" key="1">
    <citation type="journal article" date="2019" name="Int. J. Syst. Evol. Microbiol.">
        <title>The Global Catalogue of Microorganisms (GCM) 10K type strain sequencing project: providing services to taxonomists for standard genome sequencing and annotation.</title>
        <authorList>
            <consortium name="The Broad Institute Genomics Platform"/>
            <consortium name="The Broad Institute Genome Sequencing Center for Infectious Disease"/>
            <person name="Wu L."/>
            <person name="Ma J."/>
        </authorList>
    </citation>
    <scope>NUCLEOTIDE SEQUENCE [LARGE SCALE GENOMIC DNA]</scope>
    <source>
        <strain evidence="2">KCTC 42423</strain>
    </source>
</reference>
<dbReference type="Proteomes" id="UP001597459">
    <property type="component" value="Unassembled WGS sequence"/>
</dbReference>
<evidence type="ECO:0000313" key="2">
    <source>
        <dbReference type="Proteomes" id="UP001597459"/>
    </source>
</evidence>
<evidence type="ECO:0008006" key="3">
    <source>
        <dbReference type="Google" id="ProtNLM"/>
    </source>
</evidence>
<organism evidence="1 2">
    <name type="scientific">Aquimarina hainanensis</name>
    <dbReference type="NCBI Taxonomy" id="1578017"/>
    <lineage>
        <taxon>Bacteria</taxon>
        <taxon>Pseudomonadati</taxon>
        <taxon>Bacteroidota</taxon>
        <taxon>Flavobacteriia</taxon>
        <taxon>Flavobacteriales</taxon>
        <taxon>Flavobacteriaceae</taxon>
        <taxon>Aquimarina</taxon>
    </lineage>
</organism>
<dbReference type="EMBL" id="JBHULX010000039">
    <property type="protein sequence ID" value="MFD2592473.1"/>
    <property type="molecule type" value="Genomic_DNA"/>
</dbReference>
<comment type="caution">
    <text evidence="1">The sequence shown here is derived from an EMBL/GenBank/DDBJ whole genome shotgun (WGS) entry which is preliminary data.</text>
</comment>
<proteinExistence type="predicted"/>
<name>A0ABW5ND18_9FLAO</name>